<evidence type="ECO:0000256" key="3">
    <source>
        <dbReference type="ARBA" id="ARBA00022741"/>
    </source>
</evidence>
<dbReference type="InterPro" id="IPR023192">
    <property type="entry name" value="TGS-like_dom_sf"/>
</dbReference>
<comment type="similarity">
    <text evidence="6">Belongs to the TRAFAC class OBG-HflX-like GTPase superfamily. OBG GTPase family. YchF/OLA1 subfamily.</text>
</comment>
<proteinExistence type="inferred from homology"/>
<evidence type="ECO:0000256" key="2">
    <source>
        <dbReference type="ARBA" id="ARBA00022723"/>
    </source>
</evidence>
<dbReference type="AlphaFoldDB" id="A0A4Z0R1E2"/>
<dbReference type="PRINTS" id="PR00326">
    <property type="entry name" value="GTP1OBG"/>
</dbReference>
<dbReference type="OrthoDB" id="9807318at2"/>
<dbReference type="PROSITE" id="PS51880">
    <property type="entry name" value="TGS"/>
    <property type="match status" value="1"/>
</dbReference>
<dbReference type="InterPro" id="IPR013029">
    <property type="entry name" value="YchF_C"/>
</dbReference>
<dbReference type="GO" id="GO:0005524">
    <property type="term" value="F:ATP binding"/>
    <property type="evidence" value="ECO:0007669"/>
    <property type="project" value="UniProtKB-UniRule"/>
</dbReference>
<comment type="cofactor">
    <cofactor evidence="1">
        <name>Mg(2+)</name>
        <dbReference type="ChEBI" id="CHEBI:18420"/>
    </cofactor>
</comment>
<dbReference type="GO" id="GO:0043023">
    <property type="term" value="F:ribosomal large subunit binding"/>
    <property type="evidence" value="ECO:0007669"/>
    <property type="project" value="UniProtKB-UniRule"/>
</dbReference>
<dbReference type="InterPro" id="IPR004095">
    <property type="entry name" value="TGS"/>
</dbReference>
<dbReference type="InterPro" id="IPR031167">
    <property type="entry name" value="G_OBG"/>
</dbReference>
<dbReference type="GO" id="GO:0046872">
    <property type="term" value="F:metal ion binding"/>
    <property type="evidence" value="ECO:0007669"/>
    <property type="project" value="UniProtKB-KW"/>
</dbReference>
<dbReference type="PANTHER" id="PTHR23305">
    <property type="entry name" value="OBG GTPASE FAMILY"/>
    <property type="match status" value="1"/>
</dbReference>
<dbReference type="FunFam" id="3.10.20.30:FF:000001">
    <property type="entry name" value="Ribosome-binding ATPase YchF"/>
    <property type="match status" value="1"/>
</dbReference>
<dbReference type="InterPro" id="IPR027417">
    <property type="entry name" value="P-loop_NTPase"/>
</dbReference>
<dbReference type="GO" id="GO:0005525">
    <property type="term" value="F:GTP binding"/>
    <property type="evidence" value="ECO:0007669"/>
    <property type="project" value="InterPro"/>
</dbReference>
<evidence type="ECO:0000256" key="4">
    <source>
        <dbReference type="ARBA" id="ARBA00022840"/>
    </source>
</evidence>
<dbReference type="InterPro" id="IPR041706">
    <property type="entry name" value="YchF_N"/>
</dbReference>
<dbReference type="GO" id="GO:0016887">
    <property type="term" value="F:ATP hydrolysis activity"/>
    <property type="evidence" value="ECO:0007669"/>
    <property type="project" value="UniProtKB-UniRule"/>
</dbReference>
<evidence type="ECO:0000259" key="8">
    <source>
        <dbReference type="PROSITE" id="PS51880"/>
    </source>
</evidence>
<keyword evidence="10" id="KW-1185">Reference proteome</keyword>
<feature type="domain" description="TGS" evidence="8">
    <location>
        <begin position="281"/>
        <end position="364"/>
    </location>
</feature>
<dbReference type="InterPro" id="IPR012675">
    <property type="entry name" value="Beta-grasp_dom_sf"/>
</dbReference>
<keyword evidence="5" id="KW-0460">Magnesium</keyword>
<feature type="binding site" evidence="6">
    <location>
        <begin position="12"/>
        <end position="17"/>
    </location>
    <ligand>
        <name>ATP</name>
        <dbReference type="ChEBI" id="CHEBI:30616"/>
    </ligand>
</feature>
<organism evidence="9 10">
    <name type="scientific">Desulfosporosinus fructosivorans</name>
    <dbReference type="NCBI Taxonomy" id="2018669"/>
    <lineage>
        <taxon>Bacteria</taxon>
        <taxon>Bacillati</taxon>
        <taxon>Bacillota</taxon>
        <taxon>Clostridia</taxon>
        <taxon>Eubacteriales</taxon>
        <taxon>Desulfitobacteriaceae</taxon>
        <taxon>Desulfosporosinus</taxon>
    </lineage>
</organism>
<dbReference type="FunFam" id="1.10.150.300:FF:000004">
    <property type="entry name" value="Ribosome-binding ATPase YchF"/>
    <property type="match status" value="1"/>
</dbReference>
<dbReference type="PANTHER" id="PTHR23305:SF18">
    <property type="entry name" value="OBG-TYPE G DOMAIN-CONTAINING PROTEIN"/>
    <property type="match status" value="1"/>
</dbReference>
<accession>A0A4Z0R1E2</accession>
<dbReference type="Pfam" id="PF06071">
    <property type="entry name" value="YchF-GTPase_C"/>
    <property type="match status" value="1"/>
</dbReference>
<evidence type="ECO:0000256" key="1">
    <source>
        <dbReference type="ARBA" id="ARBA00001946"/>
    </source>
</evidence>
<gene>
    <name evidence="6 9" type="primary">ychF</name>
    <name evidence="9" type="ORF">E4K67_19125</name>
</gene>
<dbReference type="GO" id="GO:0005737">
    <property type="term" value="C:cytoplasm"/>
    <property type="evidence" value="ECO:0007669"/>
    <property type="project" value="TreeGrafter"/>
</dbReference>
<evidence type="ECO:0000256" key="5">
    <source>
        <dbReference type="ARBA" id="ARBA00022842"/>
    </source>
</evidence>
<evidence type="ECO:0000259" key="7">
    <source>
        <dbReference type="PROSITE" id="PS51710"/>
    </source>
</evidence>
<reference evidence="9 10" key="1">
    <citation type="submission" date="2019-03" db="EMBL/GenBank/DDBJ databases">
        <title>Draft Genome Sequence of Desulfosporosinus fructosivorans Strain 63.6F, Isolated from Marine Sediment in the Baltic Sea.</title>
        <authorList>
            <person name="Hausmann B."/>
            <person name="Vandieken V."/>
            <person name="Pjevac P."/>
            <person name="Schreck K."/>
            <person name="Herbold C.W."/>
            <person name="Loy A."/>
        </authorList>
    </citation>
    <scope>NUCLEOTIDE SEQUENCE [LARGE SCALE GENOMIC DNA]</scope>
    <source>
        <strain evidence="9 10">63.6F</strain>
    </source>
</reference>
<dbReference type="CDD" id="cd04867">
    <property type="entry name" value="TGS_YchF_OLA1"/>
    <property type="match status" value="1"/>
</dbReference>
<comment type="function">
    <text evidence="6">ATPase that binds to both the 70S ribosome and the 50S ribosomal subunit in a nucleotide-independent manner.</text>
</comment>
<dbReference type="Gene3D" id="3.40.50.300">
    <property type="entry name" value="P-loop containing nucleotide triphosphate hydrolases"/>
    <property type="match status" value="1"/>
</dbReference>
<dbReference type="SUPFAM" id="SSF52540">
    <property type="entry name" value="P-loop containing nucleoside triphosphate hydrolases"/>
    <property type="match status" value="1"/>
</dbReference>
<dbReference type="NCBIfam" id="TIGR00092">
    <property type="entry name" value="redox-regulated ATPase YchF"/>
    <property type="match status" value="1"/>
</dbReference>
<keyword evidence="4 6" id="KW-0067">ATP-binding</keyword>
<dbReference type="HAMAP" id="MF_00944">
    <property type="entry name" value="YchF_OLA1_ATPase"/>
    <property type="match status" value="1"/>
</dbReference>
<sequence>MTLHAGIVGLPNVGKSTLFNAITQAGAEAANYPFCTIDPNVGMVEVPDSRLKKLAEMVHPKKIVSATVEFVDIAGLVRGASKGEGLGNKFLSHIREVDAIVHVVRCFEDENVIHVEGNVNPKRDIETIDLELVLADMESVEKRADRSSKLLKTGDKKTQSEVALLERLKEVFNQGKGARFLTYTDEERAILKGFSLLTLKPVLYVANVSENGLSTAADNPYVQQVMAIAAEEGAEAVVVCAQIEAEIAELEEDEKQGFLQDLGLEESGLDHLIRVAFHLLGLMTFFTAGPIEVKAWTIHQSTKAPQAAGVIHTDFEHGFIRAEVVAYNDFVANNGLNGAKDKGLVRLEGKEYIMRDGDIVHFRFNV</sequence>
<keyword evidence="2" id="KW-0479">Metal-binding</keyword>
<dbReference type="Gene3D" id="3.10.20.30">
    <property type="match status" value="1"/>
</dbReference>
<keyword evidence="3 6" id="KW-0547">Nucleotide-binding</keyword>
<protein>
    <recommendedName>
        <fullName evidence="6">Ribosome-binding ATPase YchF</fullName>
    </recommendedName>
</protein>
<dbReference type="EMBL" id="SPQQ01000007">
    <property type="protein sequence ID" value="TGE36558.1"/>
    <property type="molecule type" value="Genomic_DNA"/>
</dbReference>
<dbReference type="Pfam" id="PF01926">
    <property type="entry name" value="MMR_HSR1"/>
    <property type="match status" value="1"/>
</dbReference>
<dbReference type="CDD" id="cd01900">
    <property type="entry name" value="YchF"/>
    <property type="match status" value="1"/>
</dbReference>
<dbReference type="InterPro" id="IPR006073">
    <property type="entry name" value="GTP-bd"/>
</dbReference>
<evidence type="ECO:0000313" key="10">
    <source>
        <dbReference type="Proteomes" id="UP000298460"/>
    </source>
</evidence>
<dbReference type="InterPro" id="IPR012676">
    <property type="entry name" value="TGS-like"/>
</dbReference>
<dbReference type="PROSITE" id="PS51710">
    <property type="entry name" value="G_OBG"/>
    <property type="match status" value="1"/>
</dbReference>
<dbReference type="Gene3D" id="1.10.150.300">
    <property type="entry name" value="TGS-like domain"/>
    <property type="match status" value="1"/>
</dbReference>
<dbReference type="RefSeq" id="WP_135549650.1">
    <property type="nucleotide sequence ID" value="NZ_SPQQ01000007.1"/>
</dbReference>
<evidence type="ECO:0000256" key="6">
    <source>
        <dbReference type="HAMAP-Rule" id="MF_00944"/>
    </source>
</evidence>
<dbReference type="InterPro" id="IPR004396">
    <property type="entry name" value="ATPase_YchF/OLA1"/>
</dbReference>
<dbReference type="Proteomes" id="UP000298460">
    <property type="component" value="Unassembled WGS sequence"/>
</dbReference>
<dbReference type="SUPFAM" id="SSF81271">
    <property type="entry name" value="TGS-like"/>
    <property type="match status" value="1"/>
</dbReference>
<comment type="caution">
    <text evidence="9">The sequence shown here is derived from an EMBL/GenBank/DDBJ whole genome shotgun (WGS) entry which is preliminary data.</text>
</comment>
<dbReference type="PIRSF" id="PIRSF006641">
    <property type="entry name" value="CHP00092"/>
    <property type="match status" value="1"/>
</dbReference>
<feature type="domain" description="OBG-type G" evidence="7">
    <location>
        <begin position="3"/>
        <end position="259"/>
    </location>
</feature>
<name>A0A4Z0R1E2_9FIRM</name>
<evidence type="ECO:0000313" key="9">
    <source>
        <dbReference type="EMBL" id="TGE36558.1"/>
    </source>
</evidence>